<evidence type="ECO:0000256" key="1">
    <source>
        <dbReference type="ARBA" id="ARBA00005595"/>
    </source>
</evidence>
<keyword evidence="4" id="KW-1185">Reference proteome</keyword>
<dbReference type="InterPro" id="IPR007590">
    <property type="entry name" value="Saf4/Yju2"/>
</dbReference>
<dbReference type="Proteomes" id="UP000029964">
    <property type="component" value="Unassembled WGS sequence"/>
</dbReference>
<evidence type="ECO:0008006" key="5">
    <source>
        <dbReference type="Google" id="ProtNLM"/>
    </source>
</evidence>
<dbReference type="PANTHER" id="PTHR12111:SF2">
    <property type="entry name" value="SPLICING FACTOR YJU2B-RELATED"/>
    <property type="match status" value="1"/>
</dbReference>
<name>A0A086SVR5_HAPC1</name>
<dbReference type="EMBL" id="JPKY01000141">
    <property type="protein sequence ID" value="KFH41197.1"/>
    <property type="molecule type" value="Genomic_DNA"/>
</dbReference>
<organism evidence="3 4">
    <name type="scientific">Hapsidospora chrysogenum (strain ATCC 11550 / CBS 779.69 / DSM 880 / IAM 14645 / JCM 23072 / IMI 49137)</name>
    <name type="common">Acremonium chrysogenum</name>
    <dbReference type="NCBI Taxonomy" id="857340"/>
    <lineage>
        <taxon>Eukaryota</taxon>
        <taxon>Fungi</taxon>
        <taxon>Dikarya</taxon>
        <taxon>Ascomycota</taxon>
        <taxon>Pezizomycotina</taxon>
        <taxon>Sordariomycetes</taxon>
        <taxon>Hypocreomycetidae</taxon>
        <taxon>Hypocreales</taxon>
        <taxon>Bionectriaceae</taxon>
        <taxon>Hapsidospora</taxon>
    </lineage>
</organism>
<protein>
    <recommendedName>
        <fullName evidence="5">Coiled-coil domain-containing protein-like protein</fullName>
    </recommendedName>
</protein>
<feature type="compositionally biased region" description="Pro residues" evidence="2">
    <location>
        <begin position="358"/>
        <end position="371"/>
    </location>
</feature>
<accession>A0A086SVR5</accession>
<dbReference type="Pfam" id="PF04502">
    <property type="entry name" value="Saf4_Yju2"/>
    <property type="match status" value="1"/>
</dbReference>
<gene>
    <name evidence="3" type="ORF">ACRE_080910</name>
</gene>
<feature type="compositionally biased region" description="Low complexity" evidence="2">
    <location>
        <begin position="265"/>
        <end position="278"/>
    </location>
</feature>
<dbReference type="STRING" id="857340.A0A086SVR5"/>
<feature type="compositionally biased region" description="Basic and acidic residues" evidence="2">
    <location>
        <begin position="282"/>
        <end position="294"/>
    </location>
</feature>
<sequence length="387" mass="41890">MQGFNMGRYIPPEIEGTKLTANALHGRRPPGTRRGAGGGQTVRFEMPFAIWCTHCPRPTLIGQGVRFNAEKTRDGAYHTTPIWRFRMRHADCGGEIVVRTDPRNTAYEVLSGARKRDHGPGAREGEEGPDGVRLPILTDGEREALRKNAFAKLERTIDDREQLLQSTERIDGLLEASARHWDDPYTANQRLRKAFRKGRHEREREAVATEGLRARMGGLGIELLPESEEDVRRAAVVDFGLGEREEEEGVGDGALAKPLFGGGTTSTRTGSGKLGTKGALTKAEREMARRKDGFVSRVIGNTRAVRDPFPNGGGSRAGSETKGSSSSSSSSPSSSAAAAGATRLPGVKRKREANEEPGQPPRPPPPPPPTKVPAQTASGLVNYDDSD</sequence>
<dbReference type="GO" id="GO:0005684">
    <property type="term" value="C:U2-type spliceosomal complex"/>
    <property type="evidence" value="ECO:0007669"/>
    <property type="project" value="TreeGrafter"/>
</dbReference>
<proteinExistence type="inferred from homology"/>
<evidence type="ECO:0000313" key="4">
    <source>
        <dbReference type="Proteomes" id="UP000029964"/>
    </source>
</evidence>
<dbReference type="OrthoDB" id="360327at2759"/>
<dbReference type="GO" id="GO:0071014">
    <property type="term" value="C:post-mRNA release spliceosomal complex"/>
    <property type="evidence" value="ECO:0007669"/>
    <property type="project" value="TreeGrafter"/>
</dbReference>
<reference evidence="4" key="1">
    <citation type="journal article" date="2014" name="Genome Announc.">
        <title>Genome sequence and annotation of Acremonium chrysogenum, producer of the beta-lactam antibiotic cephalosporin C.</title>
        <authorList>
            <person name="Terfehr D."/>
            <person name="Dahlmann T.A."/>
            <person name="Specht T."/>
            <person name="Zadra I."/>
            <person name="Kuernsteiner H."/>
            <person name="Kueck U."/>
        </authorList>
    </citation>
    <scope>NUCLEOTIDE SEQUENCE [LARGE SCALE GENOMIC DNA]</scope>
    <source>
        <strain evidence="4">ATCC 11550 / CBS 779.69 / DSM 880 / IAM 14645 / JCM 23072 / IMI 49137</strain>
    </source>
</reference>
<dbReference type="PANTHER" id="PTHR12111">
    <property type="entry name" value="SPLICING FACTOR YJU2"/>
    <property type="match status" value="1"/>
</dbReference>
<dbReference type="HOGENOM" id="CLU_050402_0_0_1"/>
<comment type="caution">
    <text evidence="3">The sequence shown here is derived from an EMBL/GenBank/DDBJ whole genome shotgun (WGS) entry which is preliminary data.</text>
</comment>
<evidence type="ECO:0000313" key="3">
    <source>
        <dbReference type="EMBL" id="KFH41197.1"/>
    </source>
</evidence>
<comment type="similarity">
    <text evidence="1">Belongs to the CWC16 family.</text>
</comment>
<feature type="compositionally biased region" description="Low complexity" evidence="2">
    <location>
        <begin position="317"/>
        <end position="341"/>
    </location>
</feature>
<dbReference type="AlphaFoldDB" id="A0A086SVR5"/>
<evidence type="ECO:0000256" key="2">
    <source>
        <dbReference type="SAM" id="MobiDB-lite"/>
    </source>
</evidence>
<feature type="region of interest" description="Disordered" evidence="2">
    <location>
        <begin position="247"/>
        <end position="387"/>
    </location>
</feature>
<feature type="region of interest" description="Disordered" evidence="2">
    <location>
        <begin position="113"/>
        <end position="133"/>
    </location>
</feature>
<dbReference type="GO" id="GO:0000398">
    <property type="term" value="P:mRNA splicing, via spliceosome"/>
    <property type="evidence" value="ECO:0007669"/>
    <property type="project" value="InterPro"/>
</dbReference>